<organism evidence="2 3">
    <name type="scientific">Sphingomonas paeninsulae</name>
    <dbReference type="NCBI Taxonomy" id="2319844"/>
    <lineage>
        <taxon>Bacteria</taxon>
        <taxon>Pseudomonadati</taxon>
        <taxon>Pseudomonadota</taxon>
        <taxon>Alphaproteobacteria</taxon>
        <taxon>Sphingomonadales</taxon>
        <taxon>Sphingomonadaceae</taxon>
        <taxon>Sphingomonas</taxon>
    </lineage>
</organism>
<dbReference type="SUPFAM" id="SSF53474">
    <property type="entry name" value="alpha/beta-Hydrolases"/>
    <property type="match status" value="1"/>
</dbReference>
<keyword evidence="3" id="KW-1185">Reference proteome</keyword>
<evidence type="ECO:0000259" key="1">
    <source>
        <dbReference type="Pfam" id="PF12146"/>
    </source>
</evidence>
<feature type="domain" description="Serine aminopeptidase S33" evidence="1">
    <location>
        <begin position="43"/>
        <end position="153"/>
    </location>
</feature>
<dbReference type="AlphaFoldDB" id="A0A494TJ25"/>
<dbReference type="InterPro" id="IPR029058">
    <property type="entry name" value="AB_hydrolase_fold"/>
</dbReference>
<reference evidence="2 3" key="1">
    <citation type="submission" date="2018-09" db="EMBL/GenBank/DDBJ databases">
        <title>Sphingomonas peninsula sp. nov., isolated from fildes peninsula, Antarctic soil.</title>
        <authorList>
            <person name="Yingchao G."/>
        </authorList>
    </citation>
    <scope>NUCLEOTIDE SEQUENCE [LARGE SCALE GENOMIC DNA]</scope>
    <source>
        <strain evidence="2 3">YZ-8</strain>
    </source>
</reference>
<protein>
    <submittedName>
        <fullName evidence="2">Hydrolase 1, exosortase A system-associated</fullName>
    </submittedName>
</protein>
<proteinExistence type="predicted"/>
<keyword evidence="2" id="KW-0378">Hydrolase</keyword>
<sequence>MRRNLTFTCEGVELAATLDSGDRNTGLLIVSGGNEIRIGAHRGMAELAATVASEGYPVLRFDRRGVGDSAGSNGGYESSGPDIASAVAAFRQECPALTRVVAFGNCDAATALVAYRGDTAVDALVLANPWVVPPIDDLPPAAAIKSRYVRRMRDPAAWAALLTGRIDMRALARGLGRLAQPKRNAPIAESFATALAASTIPVSILLASRDGTAAAFSDTWQSDAFAAARAHPAVHLTTFDSPSHSFASVADFAMLLQTVLAQLSA</sequence>
<dbReference type="EMBL" id="CP032829">
    <property type="protein sequence ID" value="AYJ87494.1"/>
    <property type="molecule type" value="Genomic_DNA"/>
</dbReference>
<dbReference type="InterPro" id="IPR022742">
    <property type="entry name" value="Hydrolase_4"/>
</dbReference>
<dbReference type="Proteomes" id="UP000276254">
    <property type="component" value="Chromosome"/>
</dbReference>
<dbReference type="InterPro" id="IPR017531">
    <property type="entry name" value="Hydrolase-1_PEP"/>
</dbReference>
<dbReference type="NCBIfam" id="TIGR03100">
    <property type="entry name" value="hydr1_PEP"/>
    <property type="match status" value="1"/>
</dbReference>
<dbReference type="Gene3D" id="3.40.50.1820">
    <property type="entry name" value="alpha/beta hydrolase"/>
    <property type="match status" value="1"/>
</dbReference>
<dbReference type="KEGG" id="spha:D3Y57_18165"/>
<dbReference type="GO" id="GO:0016787">
    <property type="term" value="F:hydrolase activity"/>
    <property type="evidence" value="ECO:0007669"/>
    <property type="project" value="UniProtKB-KW"/>
</dbReference>
<dbReference type="RefSeq" id="WP_121154874.1">
    <property type="nucleotide sequence ID" value="NZ_CP032829.1"/>
</dbReference>
<name>A0A494TJ25_SPHPE</name>
<dbReference type="Pfam" id="PF12146">
    <property type="entry name" value="Hydrolase_4"/>
    <property type="match status" value="1"/>
</dbReference>
<accession>A0A494TJ25</accession>
<dbReference type="OrthoDB" id="249225at2"/>
<evidence type="ECO:0000313" key="2">
    <source>
        <dbReference type="EMBL" id="AYJ87494.1"/>
    </source>
</evidence>
<evidence type="ECO:0000313" key="3">
    <source>
        <dbReference type="Proteomes" id="UP000276254"/>
    </source>
</evidence>
<gene>
    <name evidence="2" type="ORF">D3Y57_18165</name>
</gene>